<evidence type="ECO:0000256" key="5">
    <source>
        <dbReference type="ARBA" id="ARBA00022970"/>
    </source>
</evidence>
<keyword evidence="5" id="KW-0029">Amino-acid transport</keyword>
<proteinExistence type="inferred from homology"/>
<feature type="transmembrane region" description="Helical" evidence="9">
    <location>
        <begin position="195"/>
        <end position="215"/>
    </location>
</feature>
<evidence type="ECO:0000313" key="10">
    <source>
        <dbReference type="EMBL" id="SNT05197.1"/>
    </source>
</evidence>
<feature type="transmembrane region" description="Helical" evidence="9">
    <location>
        <begin position="268"/>
        <end position="286"/>
    </location>
</feature>
<accession>A0A239JHA9</accession>
<dbReference type="OrthoDB" id="9807115at2"/>
<keyword evidence="6 9" id="KW-1133">Transmembrane helix</keyword>
<comment type="subcellular location">
    <subcellularLocation>
        <location evidence="1">Cell inner membrane</location>
        <topology evidence="1">Multi-pass membrane protein</topology>
    </subcellularLocation>
</comment>
<protein>
    <submittedName>
        <fullName evidence="10">Amino acid/amide ABC transporter membrane protein 1, HAAT family</fullName>
    </submittedName>
</protein>
<evidence type="ECO:0000256" key="1">
    <source>
        <dbReference type="ARBA" id="ARBA00004429"/>
    </source>
</evidence>
<sequence length="291" mass="30140">MPSLVIILNSLASGVLLGATLALAALGLSIVLGVMRLVNLAHGELLLIGAYLGYYLLRLTGLDPILCIPLIAILAAAAVYPLERLLVAPLINKGMEAGMMTMFGLSIIAQNLFLMFFSADTRSIDIPYAATALHLGPLTISSSYAIGCGISLCAIALVYWVTEKTAFGRELRASSADPVIAQVHGVNVRRVRSMAFALGAGCAALSGVLIGTAFSFTPSSGASYLLTAFTVVVLGGLGSIRGTLFGGITLGVLQSVGAMMLGDGYRDLVGLVLFIAVLTFRPTGIMNRGTA</sequence>
<feature type="transmembrane region" description="Helical" evidence="9">
    <location>
        <begin position="139"/>
        <end position="162"/>
    </location>
</feature>
<dbReference type="EMBL" id="FZOL01000022">
    <property type="protein sequence ID" value="SNT05197.1"/>
    <property type="molecule type" value="Genomic_DNA"/>
</dbReference>
<keyword evidence="3" id="KW-1003">Cell membrane</keyword>
<dbReference type="PANTHER" id="PTHR11795:SF445">
    <property type="entry name" value="AMINO ACID ABC TRANSPORTER PERMEASE PROTEIN"/>
    <property type="match status" value="1"/>
</dbReference>
<organism evidence="10 11">
    <name type="scientific">Pseudomonas japonica</name>
    <dbReference type="NCBI Taxonomy" id="256466"/>
    <lineage>
        <taxon>Bacteria</taxon>
        <taxon>Pseudomonadati</taxon>
        <taxon>Pseudomonadota</taxon>
        <taxon>Gammaproteobacteria</taxon>
        <taxon>Pseudomonadales</taxon>
        <taxon>Pseudomonadaceae</taxon>
        <taxon>Pseudomonas</taxon>
    </lineage>
</organism>
<feature type="transmembrane region" description="Helical" evidence="9">
    <location>
        <begin position="37"/>
        <end position="56"/>
    </location>
</feature>
<dbReference type="GO" id="GO:0005886">
    <property type="term" value="C:plasma membrane"/>
    <property type="evidence" value="ECO:0007669"/>
    <property type="project" value="UniProtKB-SubCell"/>
</dbReference>
<evidence type="ECO:0000256" key="2">
    <source>
        <dbReference type="ARBA" id="ARBA00022448"/>
    </source>
</evidence>
<dbReference type="Proteomes" id="UP000198407">
    <property type="component" value="Unassembled WGS sequence"/>
</dbReference>
<evidence type="ECO:0000256" key="3">
    <source>
        <dbReference type="ARBA" id="ARBA00022475"/>
    </source>
</evidence>
<dbReference type="STRING" id="1215104.GCA_000730585_01033"/>
<dbReference type="Pfam" id="PF02653">
    <property type="entry name" value="BPD_transp_2"/>
    <property type="match status" value="1"/>
</dbReference>
<dbReference type="RefSeq" id="WP_042128558.1">
    <property type="nucleotide sequence ID" value="NZ_FZOL01000022.1"/>
</dbReference>
<evidence type="ECO:0000256" key="6">
    <source>
        <dbReference type="ARBA" id="ARBA00022989"/>
    </source>
</evidence>
<feature type="transmembrane region" description="Helical" evidence="9">
    <location>
        <begin position="6"/>
        <end position="30"/>
    </location>
</feature>
<keyword evidence="11" id="KW-1185">Reference proteome</keyword>
<reference evidence="11" key="1">
    <citation type="submission" date="2017-06" db="EMBL/GenBank/DDBJ databases">
        <authorList>
            <person name="Varghese N."/>
            <person name="Submissions S."/>
        </authorList>
    </citation>
    <scope>NUCLEOTIDE SEQUENCE [LARGE SCALE GENOMIC DNA]</scope>
    <source>
        <strain evidence="11">DSM 22348</strain>
    </source>
</reference>
<dbReference type="InterPro" id="IPR052157">
    <property type="entry name" value="BCAA_transport_permease"/>
</dbReference>
<gene>
    <name evidence="10" type="ORF">SAMN05444352_12255</name>
</gene>
<dbReference type="PANTHER" id="PTHR11795">
    <property type="entry name" value="BRANCHED-CHAIN AMINO ACID TRANSPORT SYSTEM PERMEASE PROTEIN LIVH"/>
    <property type="match status" value="1"/>
</dbReference>
<evidence type="ECO:0000256" key="7">
    <source>
        <dbReference type="ARBA" id="ARBA00023136"/>
    </source>
</evidence>
<evidence type="ECO:0000313" key="11">
    <source>
        <dbReference type="Proteomes" id="UP000198407"/>
    </source>
</evidence>
<keyword evidence="7 9" id="KW-0472">Membrane</keyword>
<evidence type="ECO:0000256" key="9">
    <source>
        <dbReference type="SAM" id="Phobius"/>
    </source>
</evidence>
<dbReference type="GO" id="GO:0006865">
    <property type="term" value="P:amino acid transport"/>
    <property type="evidence" value="ECO:0007669"/>
    <property type="project" value="UniProtKB-KW"/>
</dbReference>
<dbReference type="GO" id="GO:0022857">
    <property type="term" value="F:transmembrane transporter activity"/>
    <property type="evidence" value="ECO:0007669"/>
    <property type="project" value="InterPro"/>
</dbReference>
<keyword evidence="4 9" id="KW-0812">Transmembrane</keyword>
<name>A0A239JHA9_9PSED</name>
<feature type="transmembrane region" description="Helical" evidence="9">
    <location>
        <begin position="102"/>
        <end position="119"/>
    </location>
</feature>
<evidence type="ECO:0000256" key="4">
    <source>
        <dbReference type="ARBA" id="ARBA00022692"/>
    </source>
</evidence>
<dbReference type="CDD" id="cd06582">
    <property type="entry name" value="TM_PBP1_LivH_like"/>
    <property type="match status" value="1"/>
</dbReference>
<evidence type="ECO:0000256" key="8">
    <source>
        <dbReference type="ARBA" id="ARBA00037998"/>
    </source>
</evidence>
<keyword evidence="2" id="KW-0813">Transport</keyword>
<dbReference type="InterPro" id="IPR001851">
    <property type="entry name" value="ABC_transp_permease"/>
</dbReference>
<feature type="transmembrane region" description="Helical" evidence="9">
    <location>
        <begin position="221"/>
        <end position="237"/>
    </location>
</feature>
<feature type="transmembrane region" description="Helical" evidence="9">
    <location>
        <begin position="62"/>
        <end position="82"/>
    </location>
</feature>
<dbReference type="AlphaFoldDB" id="A0A239JHA9"/>
<comment type="similarity">
    <text evidence="8">Belongs to the binding-protein-dependent transport system permease family. LivHM subfamily.</text>
</comment>